<dbReference type="Pfam" id="PF02518">
    <property type="entry name" value="HATPase_c"/>
    <property type="match status" value="1"/>
</dbReference>
<dbReference type="STRING" id="54.SAMN02745121_06662"/>
<keyword evidence="5" id="KW-0418">Kinase</keyword>
<dbReference type="AlphaFoldDB" id="A0A1I2FIH6"/>
<dbReference type="InterPro" id="IPR003661">
    <property type="entry name" value="HisK_dim/P_dom"/>
</dbReference>
<dbReference type="SUPFAM" id="SSF55781">
    <property type="entry name" value="GAF domain-like"/>
    <property type="match status" value="3"/>
</dbReference>
<dbReference type="PRINTS" id="PR00344">
    <property type="entry name" value="BCTRLSENSOR"/>
</dbReference>
<dbReference type="SUPFAM" id="SSF55785">
    <property type="entry name" value="PYP-like sensor domain (PAS domain)"/>
    <property type="match status" value="1"/>
</dbReference>
<evidence type="ECO:0000259" key="9">
    <source>
        <dbReference type="PROSITE" id="PS50112"/>
    </source>
</evidence>
<proteinExistence type="predicted"/>
<dbReference type="Pfam" id="PF00989">
    <property type="entry name" value="PAS"/>
    <property type="match status" value="1"/>
</dbReference>
<dbReference type="GO" id="GO:0000155">
    <property type="term" value="F:phosphorelay sensor kinase activity"/>
    <property type="evidence" value="ECO:0007669"/>
    <property type="project" value="InterPro"/>
</dbReference>
<dbReference type="InterPro" id="IPR005467">
    <property type="entry name" value="His_kinase_dom"/>
</dbReference>
<dbReference type="OrthoDB" id="5476885at2"/>
<dbReference type="SMART" id="SM00388">
    <property type="entry name" value="HisKA"/>
    <property type="match status" value="1"/>
</dbReference>
<dbReference type="PROSITE" id="PS50110">
    <property type="entry name" value="RESPONSE_REGULATORY"/>
    <property type="match status" value="2"/>
</dbReference>
<dbReference type="Gene3D" id="3.40.50.2300">
    <property type="match status" value="2"/>
</dbReference>
<evidence type="ECO:0000313" key="10">
    <source>
        <dbReference type="EMBL" id="SFF04420.1"/>
    </source>
</evidence>
<dbReference type="Pfam" id="PF00512">
    <property type="entry name" value="HisKA"/>
    <property type="match status" value="1"/>
</dbReference>
<feature type="domain" description="PAS" evidence="9">
    <location>
        <begin position="133"/>
        <end position="178"/>
    </location>
</feature>
<dbReference type="Pfam" id="PF13185">
    <property type="entry name" value="GAF_2"/>
    <property type="match status" value="2"/>
</dbReference>
<accession>A0A1I2FIH6</accession>
<dbReference type="Gene3D" id="3.30.450.20">
    <property type="entry name" value="PAS domain"/>
    <property type="match status" value="1"/>
</dbReference>
<dbReference type="InterPro" id="IPR035965">
    <property type="entry name" value="PAS-like_dom_sf"/>
</dbReference>
<dbReference type="PANTHER" id="PTHR43547">
    <property type="entry name" value="TWO-COMPONENT HISTIDINE KINASE"/>
    <property type="match status" value="1"/>
</dbReference>
<dbReference type="InterPro" id="IPR036097">
    <property type="entry name" value="HisK_dim/P_sf"/>
</dbReference>
<protein>
    <recommendedName>
        <fullName evidence="2">histidine kinase</fullName>
        <ecNumber evidence="2">2.7.13.3</ecNumber>
    </recommendedName>
</protein>
<dbReference type="Gene3D" id="3.30.450.40">
    <property type="match status" value="3"/>
</dbReference>
<dbReference type="NCBIfam" id="TIGR00229">
    <property type="entry name" value="sensory_box"/>
    <property type="match status" value="1"/>
</dbReference>
<dbReference type="InterPro" id="IPR003594">
    <property type="entry name" value="HATPase_dom"/>
</dbReference>
<reference evidence="11" key="1">
    <citation type="submission" date="2016-10" db="EMBL/GenBank/DDBJ databases">
        <authorList>
            <person name="Varghese N."/>
            <person name="Submissions S."/>
        </authorList>
    </citation>
    <scope>NUCLEOTIDE SEQUENCE [LARGE SCALE GENOMIC DNA]</scope>
    <source>
        <strain evidence="11">ATCC 25963</strain>
    </source>
</reference>
<dbReference type="CDD" id="cd17580">
    <property type="entry name" value="REC_2_DhkD-like"/>
    <property type="match status" value="1"/>
</dbReference>
<dbReference type="SUPFAM" id="SSF52172">
    <property type="entry name" value="CheY-like"/>
    <property type="match status" value="2"/>
</dbReference>
<dbReference type="SMART" id="SM00448">
    <property type="entry name" value="REC"/>
    <property type="match status" value="2"/>
</dbReference>
<dbReference type="InterPro" id="IPR011006">
    <property type="entry name" value="CheY-like_superfamily"/>
</dbReference>
<dbReference type="EMBL" id="FOMX01000026">
    <property type="protein sequence ID" value="SFF04420.1"/>
    <property type="molecule type" value="Genomic_DNA"/>
</dbReference>
<evidence type="ECO:0000259" key="8">
    <source>
        <dbReference type="PROSITE" id="PS50110"/>
    </source>
</evidence>
<dbReference type="EC" id="2.7.13.3" evidence="2"/>
<dbReference type="RefSeq" id="WP_096328564.1">
    <property type="nucleotide sequence ID" value="NZ_FOMX01000026.1"/>
</dbReference>
<dbReference type="GO" id="GO:0006355">
    <property type="term" value="P:regulation of DNA-templated transcription"/>
    <property type="evidence" value="ECO:0007669"/>
    <property type="project" value="InterPro"/>
</dbReference>
<dbReference type="InterPro" id="IPR001789">
    <property type="entry name" value="Sig_transdc_resp-reg_receiver"/>
</dbReference>
<dbReference type="SMART" id="SM00065">
    <property type="entry name" value="GAF"/>
    <property type="match status" value="3"/>
</dbReference>
<dbReference type="InterPro" id="IPR003018">
    <property type="entry name" value="GAF"/>
</dbReference>
<keyword evidence="11" id="KW-1185">Reference proteome</keyword>
<dbReference type="Pfam" id="PF01590">
    <property type="entry name" value="GAF"/>
    <property type="match status" value="1"/>
</dbReference>
<name>A0A1I2FIH6_9BACT</name>
<dbReference type="SMART" id="SM00387">
    <property type="entry name" value="HATPase_c"/>
    <property type="match status" value="1"/>
</dbReference>
<feature type="domain" description="Response regulatory" evidence="8">
    <location>
        <begin position="6"/>
        <end position="121"/>
    </location>
</feature>
<evidence type="ECO:0000256" key="2">
    <source>
        <dbReference type="ARBA" id="ARBA00012438"/>
    </source>
</evidence>
<keyword evidence="3 6" id="KW-0597">Phosphoprotein</keyword>
<dbReference type="PANTHER" id="PTHR43547:SF2">
    <property type="entry name" value="HYBRID SIGNAL TRANSDUCTION HISTIDINE KINASE C"/>
    <property type="match status" value="1"/>
</dbReference>
<evidence type="ECO:0000256" key="5">
    <source>
        <dbReference type="ARBA" id="ARBA00022777"/>
    </source>
</evidence>
<dbReference type="Proteomes" id="UP000199400">
    <property type="component" value="Unassembled WGS sequence"/>
</dbReference>
<dbReference type="SUPFAM" id="SSF55874">
    <property type="entry name" value="ATPase domain of HSP90 chaperone/DNA topoisomerase II/histidine kinase"/>
    <property type="match status" value="1"/>
</dbReference>
<dbReference type="Gene3D" id="3.30.565.10">
    <property type="entry name" value="Histidine kinase-like ATPase, C-terminal domain"/>
    <property type="match status" value="1"/>
</dbReference>
<evidence type="ECO:0000259" key="7">
    <source>
        <dbReference type="PROSITE" id="PS50109"/>
    </source>
</evidence>
<evidence type="ECO:0000256" key="3">
    <source>
        <dbReference type="ARBA" id="ARBA00022553"/>
    </source>
</evidence>
<dbReference type="InterPro" id="IPR029016">
    <property type="entry name" value="GAF-like_dom_sf"/>
</dbReference>
<feature type="domain" description="Histidine kinase" evidence="7">
    <location>
        <begin position="804"/>
        <end position="1020"/>
    </location>
</feature>
<gene>
    <name evidence="10" type="ORF">SAMN02745121_06662</name>
</gene>
<dbReference type="PROSITE" id="PS50112">
    <property type="entry name" value="PAS"/>
    <property type="match status" value="1"/>
</dbReference>
<sequence>MKPRTRILVVEDESVVALDIQSQLEKLEYHVIGTAASGEEAICRASEGRPDLVLMDIRLKGALDGIAAASEIRTRLNIPVIYLTAYSDEETLDRARVTEPFGYLLKPFDQRELQVVIEMALYRHRIERALTESERRLDAILSSIGDAVIAYDEERRVTFLNPAAEALLGCRSANVVGRDVDTIVMVTRAEAGCAYLQDLRGRTVPVEETVAPISGARGMGGGVIALRNISERQRAQQEHEKLVREQAARAGVEKAHAQMQFVSRASESLMASLDGRQTTDAAVELVVPYLADWCVVHLREDDRICPVAARHISGKEALVREVDAGFDPGGSAPLGCHEVVRTGRSRLIEEVSGEDLERSARDATHLARLRELAIRSSMCVPLVVRGETIGAITFGASQTRRRYTVEDLALAEELTRRTAIAIENARLYRDVREANRRSETLLRIGTSLNAELDLQKLLQVLIDQGTALCRAQFGAFFYNVTDENGDRYMLYTLAGAARDAFGHMPMPRNTAIFGPTFNGEGAVRLADVTRDPRFGHNPPYHGMPPGHLPVRSYLALPVVARDGEVIGGLFFGHADVDVFEERDEQLLVAVTTQAATALENARLYEDERRARALAERTQQRTAKLHTITAALSRALDAEEAARLVIHETLPAVAATAGFVLVLDAAGKAIERLVDEDGRSTAELGPLTLASEVPACEAARTGKIVWLSTREEIARRDPRLVEVSDRLGIKTWGAIPLVFEGRTVGSLAFLHATEYHLSTDDQEFLLAVGQQCAQALERARLYEATLAARARAEAASNAKDEFLAMLGHELRNPLAPIVTALELMRLRGDVESTHEQRVIERQVQHLVRLVEDLLDVSRITRGKVRLEKRPLELGTIIARGVEMASPLLEQRRHRFRLDVAQQHMSVEADEARLSQVIANLLTNAAKYTEPGGNISLTAYRDGQELVIQVKDDGIGISPELLPRVFDPFVQGHRESDRGQGGLGIGLALVRNLVSMHSGSVVARSEGPYKGSEFVVRLPALDHGDAASAPATATASLDVTRTPRPQRVLIVDDNVDAAVLLAGVLRAAGHEVVVAHDAPHALAALEAFRPAIAILDIGLPVMDGYALAERIHEKLGAAMSPTLMALTGYGQDADRRRATQVGFARHFVKPVNAQELLAVIDATEAVDGVA</sequence>
<dbReference type="InterPro" id="IPR004358">
    <property type="entry name" value="Sig_transdc_His_kin-like_C"/>
</dbReference>
<evidence type="ECO:0000313" key="11">
    <source>
        <dbReference type="Proteomes" id="UP000199400"/>
    </source>
</evidence>
<dbReference type="FunFam" id="3.30.565.10:FF:000006">
    <property type="entry name" value="Sensor histidine kinase WalK"/>
    <property type="match status" value="1"/>
</dbReference>
<dbReference type="InterPro" id="IPR000014">
    <property type="entry name" value="PAS"/>
</dbReference>
<dbReference type="InterPro" id="IPR013767">
    <property type="entry name" value="PAS_fold"/>
</dbReference>
<dbReference type="CDD" id="cd00130">
    <property type="entry name" value="PAS"/>
    <property type="match status" value="1"/>
</dbReference>
<dbReference type="PROSITE" id="PS50109">
    <property type="entry name" value="HIS_KIN"/>
    <property type="match status" value="1"/>
</dbReference>
<feature type="modified residue" description="4-aspartylphosphate" evidence="6">
    <location>
        <position position="56"/>
    </location>
</feature>
<organism evidence="10 11">
    <name type="scientific">Nannocystis exedens</name>
    <dbReference type="NCBI Taxonomy" id="54"/>
    <lineage>
        <taxon>Bacteria</taxon>
        <taxon>Pseudomonadati</taxon>
        <taxon>Myxococcota</taxon>
        <taxon>Polyangia</taxon>
        <taxon>Nannocystales</taxon>
        <taxon>Nannocystaceae</taxon>
        <taxon>Nannocystis</taxon>
    </lineage>
</organism>
<dbReference type="Pfam" id="PF00072">
    <property type="entry name" value="Response_reg"/>
    <property type="match status" value="2"/>
</dbReference>
<dbReference type="SUPFAM" id="SSF47384">
    <property type="entry name" value="Homodimeric domain of signal transducing histidine kinase"/>
    <property type="match status" value="1"/>
</dbReference>
<dbReference type="CDD" id="cd00075">
    <property type="entry name" value="HATPase"/>
    <property type="match status" value="1"/>
</dbReference>
<dbReference type="Gene3D" id="1.10.287.130">
    <property type="match status" value="1"/>
</dbReference>
<comment type="catalytic activity">
    <reaction evidence="1">
        <text>ATP + protein L-histidine = ADP + protein N-phospho-L-histidine.</text>
        <dbReference type="EC" id="2.7.13.3"/>
    </reaction>
</comment>
<evidence type="ECO:0000256" key="4">
    <source>
        <dbReference type="ARBA" id="ARBA00022679"/>
    </source>
</evidence>
<evidence type="ECO:0000256" key="6">
    <source>
        <dbReference type="PROSITE-ProRule" id="PRU00169"/>
    </source>
</evidence>
<dbReference type="InterPro" id="IPR036890">
    <property type="entry name" value="HATPase_C_sf"/>
</dbReference>
<keyword evidence="4" id="KW-0808">Transferase</keyword>
<feature type="modified residue" description="4-aspartylphosphate" evidence="6">
    <location>
        <position position="1094"/>
    </location>
</feature>
<evidence type="ECO:0000256" key="1">
    <source>
        <dbReference type="ARBA" id="ARBA00000085"/>
    </source>
</evidence>
<dbReference type="CDD" id="cd00082">
    <property type="entry name" value="HisKA"/>
    <property type="match status" value="1"/>
</dbReference>
<dbReference type="SMART" id="SM00091">
    <property type="entry name" value="PAS"/>
    <property type="match status" value="1"/>
</dbReference>
<feature type="domain" description="Response regulatory" evidence="8">
    <location>
        <begin position="1045"/>
        <end position="1162"/>
    </location>
</feature>
<dbReference type="CDD" id="cd17534">
    <property type="entry name" value="REC_DC-like"/>
    <property type="match status" value="1"/>
</dbReference>